<keyword evidence="2" id="KW-1185">Reference proteome</keyword>
<protein>
    <submittedName>
        <fullName evidence="1">Uncharacterized protein</fullName>
    </submittedName>
</protein>
<gene>
    <name evidence="1" type="ORF">M7I_5508</name>
</gene>
<evidence type="ECO:0000313" key="2">
    <source>
        <dbReference type="Proteomes" id="UP000005446"/>
    </source>
</evidence>
<comment type="caution">
    <text evidence="1">The sequence shown here is derived from an EMBL/GenBank/DDBJ whole genome shotgun (WGS) entry which is preliminary data.</text>
</comment>
<organism evidence="1 2">
    <name type="scientific">Glarea lozoyensis (strain ATCC 74030 / MF5533)</name>
    <dbReference type="NCBI Taxonomy" id="1104152"/>
    <lineage>
        <taxon>Eukaryota</taxon>
        <taxon>Fungi</taxon>
        <taxon>Dikarya</taxon>
        <taxon>Ascomycota</taxon>
        <taxon>Pezizomycotina</taxon>
        <taxon>Leotiomycetes</taxon>
        <taxon>Helotiales</taxon>
        <taxon>Helotiaceae</taxon>
        <taxon>Glarea</taxon>
    </lineage>
</organism>
<accession>H0ES33</accession>
<sequence>MINTFPGAANDSKRSLRPRIAIFICQYIVKDQA</sequence>
<name>H0ES33_GLAL7</name>
<proteinExistence type="predicted"/>
<dbReference type="Proteomes" id="UP000005446">
    <property type="component" value="Unassembled WGS sequence"/>
</dbReference>
<dbReference type="AlphaFoldDB" id="H0ES33"/>
<evidence type="ECO:0000313" key="1">
    <source>
        <dbReference type="EMBL" id="EHK98669.1"/>
    </source>
</evidence>
<dbReference type="HOGENOM" id="CLU_3384880_0_0_1"/>
<reference evidence="1 2" key="1">
    <citation type="journal article" date="2012" name="Eukaryot. Cell">
        <title>Genome sequence of the fungus Glarea lozoyensis: the first genome sequence of a species from the Helotiaceae family.</title>
        <authorList>
            <person name="Youssar L."/>
            <person name="Gruening B.A."/>
            <person name="Erxleben A."/>
            <person name="Guenther S."/>
            <person name="Huettel W."/>
        </authorList>
    </citation>
    <scope>NUCLEOTIDE SEQUENCE [LARGE SCALE GENOMIC DNA]</scope>
    <source>
        <strain evidence="2">ATCC 74030 / MF5533</strain>
    </source>
</reference>
<dbReference type="EMBL" id="AGUE01000139">
    <property type="protein sequence ID" value="EHK98669.1"/>
    <property type="molecule type" value="Genomic_DNA"/>
</dbReference>
<dbReference type="InParanoid" id="H0ES33"/>